<evidence type="ECO:0000259" key="2">
    <source>
        <dbReference type="Pfam" id="PF00582"/>
    </source>
</evidence>
<dbReference type="Proteomes" id="UP000005714">
    <property type="component" value="Unassembled WGS sequence"/>
</dbReference>
<evidence type="ECO:0000313" key="3">
    <source>
        <dbReference type="EMBL" id="EFG46617.1"/>
    </source>
</evidence>
<evidence type="ECO:0000256" key="1">
    <source>
        <dbReference type="ARBA" id="ARBA00008791"/>
    </source>
</evidence>
<dbReference type="InterPro" id="IPR014729">
    <property type="entry name" value="Rossmann-like_a/b/a_fold"/>
</dbReference>
<name>D4YQ52_9MICO</name>
<dbReference type="Gene3D" id="3.40.50.620">
    <property type="entry name" value="HUPs"/>
    <property type="match status" value="1"/>
</dbReference>
<dbReference type="SUPFAM" id="SSF52402">
    <property type="entry name" value="Adenine nucleotide alpha hydrolases-like"/>
    <property type="match status" value="1"/>
</dbReference>
<dbReference type="EMBL" id="ADNU01000069">
    <property type="protein sequence ID" value="EFG46617.1"/>
    <property type="molecule type" value="Genomic_DNA"/>
</dbReference>
<organism evidence="3 4">
    <name type="scientific">Brevibacterium mcbrellneri ATCC 49030</name>
    <dbReference type="NCBI Taxonomy" id="585530"/>
    <lineage>
        <taxon>Bacteria</taxon>
        <taxon>Bacillati</taxon>
        <taxon>Actinomycetota</taxon>
        <taxon>Actinomycetes</taxon>
        <taxon>Micrococcales</taxon>
        <taxon>Brevibacteriaceae</taxon>
        <taxon>Brevibacterium</taxon>
    </lineage>
</organism>
<dbReference type="InterPro" id="IPR006016">
    <property type="entry name" value="UspA"/>
</dbReference>
<dbReference type="RefSeq" id="WP_005885725.1">
    <property type="nucleotide sequence ID" value="NZ_ADNU01000069.1"/>
</dbReference>
<keyword evidence="4" id="KW-1185">Reference proteome</keyword>
<dbReference type="eggNOG" id="COG0589">
    <property type="taxonomic scope" value="Bacteria"/>
</dbReference>
<dbReference type="PRINTS" id="PR01438">
    <property type="entry name" value="UNVRSLSTRESS"/>
</dbReference>
<feature type="domain" description="UspA" evidence="2">
    <location>
        <begin position="2"/>
        <end position="129"/>
    </location>
</feature>
<comment type="similarity">
    <text evidence="1">Belongs to the universal stress protein A family.</text>
</comment>
<evidence type="ECO:0000313" key="4">
    <source>
        <dbReference type="Proteomes" id="UP000005714"/>
    </source>
</evidence>
<dbReference type="STRING" id="585530.HMPREF0183_2062"/>
<gene>
    <name evidence="3" type="ORF">HMPREF0183_2062</name>
</gene>
<dbReference type="PANTHER" id="PTHR46268:SF6">
    <property type="entry name" value="UNIVERSAL STRESS PROTEIN UP12"/>
    <property type="match status" value="1"/>
</dbReference>
<accession>D4YQ52</accession>
<dbReference type="OrthoDB" id="5419113at2"/>
<reference evidence="3 4" key="1">
    <citation type="submission" date="2010-04" db="EMBL/GenBank/DDBJ databases">
        <authorList>
            <person name="Qin X."/>
            <person name="Bachman B."/>
            <person name="Battles P."/>
            <person name="Bell A."/>
            <person name="Bess C."/>
            <person name="Bickham C."/>
            <person name="Chaboub L."/>
            <person name="Chen D."/>
            <person name="Coyle M."/>
            <person name="Deiros D.R."/>
            <person name="Dinh H."/>
            <person name="Forbes L."/>
            <person name="Fowler G."/>
            <person name="Francisco L."/>
            <person name="Fu Q."/>
            <person name="Gubbala S."/>
            <person name="Hale W."/>
            <person name="Han Y."/>
            <person name="Hemphill L."/>
            <person name="Highlander S.K."/>
            <person name="Hirani K."/>
            <person name="Hogues M."/>
            <person name="Jackson L."/>
            <person name="Jakkamsetti A."/>
            <person name="Javaid M."/>
            <person name="Jiang H."/>
            <person name="Korchina V."/>
            <person name="Kovar C."/>
            <person name="Lara F."/>
            <person name="Lee S."/>
            <person name="Mata R."/>
            <person name="Mathew T."/>
            <person name="Moen C."/>
            <person name="Morales K."/>
            <person name="Munidasa M."/>
            <person name="Nazareth L."/>
            <person name="Ngo R."/>
            <person name="Nguyen L."/>
            <person name="Okwuonu G."/>
            <person name="Ongeri F."/>
            <person name="Patil S."/>
            <person name="Petrosino J."/>
            <person name="Pham C."/>
            <person name="Pham P."/>
            <person name="Pu L.-L."/>
            <person name="Puazo M."/>
            <person name="Raj R."/>
            <person name="Reid J."/>
            <person name="Rouhana J."/>
            <person name="Saada N."/>
            <person name="Shang Y."/>
            <person name="Simmons D."/>
            <person name="Thornton R."/>
            <person name="Warren J."/>
            <person name="Weissenberger G."/>
            <person name="Zhang J."/>
            <person name="Zhang L."/>
            <person name="Zhou C."/>
            <person name="Zhu D."/>
            <person name="Muzny D."/>
            <person name="Worley K."/>
            <person name="Gibbs R."/>
        </authorList>
    </citation>
    <scope>NUCLEOTIDE SEQUENCE [LARGE SCALE GENOMIC DNA]</scope>
    <source>
        <strain evidence="3 4">ATCC 49030</strain>
    </source>
</reference>
<dbReference type="PANTHER" id="PTHR46268">
    <property type="entry name" value="STRESS RESPONSE PROTEIN NHAX"/>
    <property type="match status" value="1"/>
</dbReference>
<sequence>MTIIVGYVPKPQGRSAVDTAVQLAKDTGDTLFVVNAGVGEAVDDPLVASPQHLQELRDHLGTTGVPHEVHQFLRGNDPVEEILALEETLPDVRVIVIGTPRRSRVGKLFLGSIAQSIISQATAPVLCVKAPRK</sequence>
<comment type="caution">
    <text evidence="3">The sequence shown here is derived from an EMBL/GenBank/DDBJ whole genome shotgun (WGS) entry which is preliminary data.</text>
</comment>
<proteinExistence type="inferred from homology"/>
<dbReference type="CDD" id="cd00293">
    <property type="entry name" value="USP-like"/>
    <property type="match status" value="1"/>
</dbReference>
<dbReference type="AlphaFoldDB" id="D4YQ52"/>
<dbReference type="InterPro" id="IPR006015">
    <property type="entry name" value="Universal_stress_UspA"/>
</dbReference>
<protein>
    <submittedName>
        <fullName evidence="3">Universal stress family protein</fullName>
    </submittedName>
</protein>
<dbReference type="Pfam" id="PF00582">
    <property type="entry name" value="Usp"/>
    <property type="match status" value="1"/>
</dbReference>